<dbReference type="Proteomes" id="UP000031366">
    <property type="component" value="Unassembled WGS sequence"/>
</dbReference>
<name>A0A0C1TU65_9CLOT</name>
<sequence>MSENNKFTQEVNAEKKSNNNNSKRPEKNCSDNCGKIVVYTDVVNININCCKNS</sequence>
<comment type="caution">
    <text evidence="2">The sequence shown here is derived from an EMBL/GenBank/DDBJ whole genome shotgun (WGS) entry which is preliminary data.</text>
</comment>
<accession>A0A0C1TU65</accession>
<dbReference type="AlphaFoldDB" id="A0A0C1TU65"/>
<evidence type="ECO:0000313" key="3">
    <source>
        <dbReference type="Proteomes" id="UP000031366"/>
    </source>
</evidence>
<dbReference type="RefSeq" id="WP_160289250.1">
    <property type="nucleotide sequence ID" value="NZ_AYSO01000020.1"/>
</dbReference>
<proteinExistence type="predicted"/>
<gene>
    <name evidence="2" type="ORF">U732_462</name>
</gene>
<organism evidence="2 3">
    <name type="scientific">Clostridium argentinense CDC 2741</name>
    <dbReference type="NCBI Taxonomy" id="1418104"/>
    <lineage>
        <taxon>Bacteria</taxon>
        <taxon>Bacillati</taxon>
        <taxon>Bacillota</taxon>
        <taxon>Clostridia</taxon>
        <taxon>Eubacteriales</taxon>
        <taxon>Clostridiaceae</taxon>
        <taxon>Clostridium</taxon>
    </lineage>
</organism>
<evidence type="ECO:0000256" key="1">
    <source>
        <dbReference type="SAM" id="MobiDB-lite"/>
    </source>
</evidence>
<evidence type="ECO:0000313" key="2">
    <source>
        <dbReference type="EMBL" id="KIE44304.1"/>
    </source>
</evidence>
<keyword evidence="3" id="KW-1185">Reference proteome</keyword>
<feature type="compositionally biased region" description="Polar residues" evidence="1">
    <location>
        <begin position="1"/>
        <end position="11"/>
    </location>
</feature>
<reference evidence="2 3" key="1">
    <citation type="journal article" date="2015" name="Infect. Genet. Evol.">
        <title>Genomic sequences of six botulinum neurotoxin-producing strains representing three clostridial species illustrate the mobility and diversity of botulinum neurotoxin genes.</title>
        <authorList>
            <person name="Smith T.J."/>
            <person name="Hill K.K."/>
            <person name="Xie G."/>
            <person name="Foley B.T."/>
            <person name="Williamson C.H."/>
            <person name="Foster J.T."/>
            <person name="Johnson S.L."/>
            <person name="Chertkov O."/>
            <person name="Teshima H."/>
            <person name="Gibbons H.S."/>
            <person name="Johnsky L.A."/>
            <person name="Karavis M.A."/>
            <person name="Smith L.A."/>
        </authorList>
    </citation>
    <scope>NUCLEOTIDE SEQUENCE [LARGE SCALE GENOMIC DNA]</scope>
    <source>
        <strain evidence="2 3">CDC 2741</strain>
    </source>
</reference>
<feature type="region of interest" description="Disordered" evidence="1">
    <location>
        <begin position="1"/>
        <end position="31"/>
    </location>
</feature>
<protein>
    <submittedName>
        <fullName evidence="2">Uncharacterized protein</fullName>
    </submittedName>
</protein>
<dbReference type="EMBL" id="AYSO01000020">
    <property type="protein sequence ID" value="KIE44304.1"/>
    <property type="molecule type" value="Genomic_DNA"/>
</dbReference>
<feature type="compositionally biased region" description="Basic and acidic residues" evidence="1">
    <location>
        <begin position="12"/>
        <end position="29"/>
    </location>
</feature>